<dbReference type="EMBL" id="JASWJB010000072">
    <property type="protein sequence ID" value="KAK2601695.1"/>
    <property type="molecule type" value="Genomic_DNA"/>
</dbReference>
<proteinExistence type="predicted"/>
<evidence type="ECO:0000313" key="6">
    <source>
        <dbReference type="EMBL" id="KAK2601695.1"/>
    </source>
</evidence>
<evidence type="ECO:0000256" key="3">
    <source>
        <dbReference type="ARBA" id="ARBA00022989"/>
    </source>
</evidence>
<feature type="transmembrane region" description="Helical" evidence="5">
    <location>
        <begin position="291"/>
        <end position="316"/>
    </location>
</feature>
<dbReference type="Pfam" id="PF07690">
    <property type="entry name" value="MFS_1"/>
    <property type="match status" value="1"/>
</dbReference>
<evidence type="ECO:0000256" key="1">
    <source>
        <dbReference type="ARBA" id="ARBA00004141"/>
    </source>
</evidence>
<evidence type="ECO:0000313" key="7">
    <source>
        <dbReference type="Proteomes" id="UP001251528"/>
    </source>
</evidence>
<dbReference type="AlphaFoldDB" id="A0AAJ0FZM7"/>
<feature type="transmembrane region" description="Helical" evidence="5">
    <location>
        <begin position="159"/>
        <end position="179"/>
    </location>
</feature>
<feature type="transmembrane region" description="Helical" evidence="5">
    <location>
        <begin position="217"/>
        <end position="239"/>
    </location>
</feature>
<gene>
    <name evidence="6" type="ORF">QQS21_004770</name>
</gene>
<dbReference type="Proteomes" id="UP001251528">
    <property type="component" value="Unassembled WGS sequence"/>
</dbReference>
<keyword evidence="7" id="KW-1185">Reference proteome</keyword>
<sequence length="504" mass="55191">MDVPTAAAERLPLLDPRSGSPKKRTIPFYQLQRPTYIAALTCVAIFIWMLSSTLAALPAMRLTEDVYCRRYYNRDEEIDERLCKVEKVQSQVAYIFGWSETLNGVFGLTVALPFGAMADYTRKPVYILGTVGHSLALLWTIFVIHQWRIVPIEWILAGPIFQSLGGGLLVATSLLQAMLLDVVTPENRAKWFFFFSLSSQTAGFLGMPISAKLSEVWSPWAPLAIVAGLGPVNILLMVFMPETTIFAGADHGEEPTVEVGKSSWWSMAMSHCKQTFRDVKKSLAMLRNGSAAMLLLCVLTIIPVNVSLGGILLQYVSQRFKWSLADAGYIMALRGGFVILSMGFILPSISTFLTTPRRRARMSVHKKDLFLARSSATALLVGMLFLSGPAIGYVIVGLVITALGSGLAPLCRSLILDYVNPTQTSSLFTSIGMIETLGAMPTAPLLAGAFSAGLQLRGFFYSLPYEVSAIFAMISVIALFLLKPAQRNSESTEPTSHEGETEDE</sequence>
<evidence type="ECO:0008006" key="8">
    <source>
        <dbReference type="Google" id="ProtNLM"/>
    </source>
</evidence>
<dbReference type="Gene3D" id="1.20.1250.20">
    <property type="entry name" value="MFS general substrate transporter like domains"/>
    <property type="match status" value="1"/>
</dbReference>
<dbReference type="GO" id="GO:0022857">
    <property type="term" value="F:transmembrane transporter activity"/>
    <property type="evidence" value="ECO:0007669"/>
    <property type="project" value="InterPro"/>
</dbReference>
<evidence type="ECO:0000256" key="4">
    <source>
        <dbReference type="ARBA" id="ARBA00023136"/>
    </source>
</evidence>
<feature type="transmembrane region" description="Helical" evidence="5">
    <location>
        <begin position="328"/>
        <end position="349"/>
    </location>
</feature>
<organism evidence="6 7">
    <name type="scientific">Conoideocrella luteorostrata</name>
    <dbReference type="NCBI Taxonomy" id="1105319"/>
    <lineage>
        <taxon>Eukaryota</taxon>
        <taxon>Fungi</taxon>
        <taxon>Dikarya</taxon>
        <taxon>Ascomycota</taxon>
        <taxon>Pezizomycotina</taxon>
        <taxon>Sordariomycetes</taxon>
        <taxon>Hypocreomycetidae</taxon>
        <taxon>Hypocreales</taxon>
        <taxon>Clavicipitaceae</taxon>
        <taxon>Conoideocrella</taxon>
    </lineage>
</organism>
<keyword evidence="2 5" id="KW-0812">Transmembrane</keyword>
<dbReference type="PANTHER" id="PTHR23507:SF1">
    <property type="entry name" value="FI18259P1-RELATED"/>
    <property type="match status" value="1"/>
</dbReference>
<feature type="transmembrane region" description="Helical" evidence="5">
    <location>
        <begin position="370"/>
        <end position="387"/>
    </location>
</feature>
<dbReference type="SUPFAM" id="SSF103473">
    <property type="entry name" value="MFS general substrate transporter"/>
    <property type="match status" value="1"/>
</dbReference>
<accession>A0AAJ0FZM7</accession>
<dbReference type="InterPro" id="IPR011701">
    <property type="entry name" value="MFS"/>
</dbReference>
<comment type="caution">
    <text evidence="6">The sequence shown here is derived from an EMBL/GenBank/DDBJ whole genome shotgun (WGS) entry which is preliminary data.</text>
</comment>
<protein>
    <recommendedName>
        <fullName evidence="8">MFS transporter</fullName>
    </recommendedName>
</protein>
<feature type="transmembrane region" description="Helical" evidence="5">
    <location>
        <begin position="459"/>
        <end position="482"/>
    </location>
</feature>
<dbReference type="GO" id="GO:0016020">
    <property type="term" value="C:membrane"/>
    <property type="evidence" value="ECO:0007669"/>
    <property type="project" value="UniProtKB-SubCell"/>
</dbReference>
<dbReference type="InterPro" id="IPR036259">
    <property type="entry name" value="MFS_trans_sf"/>
</dbReference>
<feature type="transmembrane region" description="Helical" evidence="5">
    <location>
        <begin position="125"/>
        <end position="147"/>
    </location>
</feature>
<feature type="transmembrane region" description="Helical" evidence="5">
    <location>
        <begin position="36"/>
        <end position="60"/>
    </location>
</feature>
<feature type="transmembrane region" description="Helical" evidence="5">
    <location>
        <begin position="393"/>
        <end position="415"/>
    </location>
</feature>
<feature type="transmembrane region" description="Helical" evidence="5">
    <location>
        <begin position="427"/>
        <end position="447"/>
    </location>
</feature>
<evidence type="ECO:0000256" key="5">
    <source>
        <dbReference type="SAM" id="Phobius"/>
    </source>
</evidence>
<feature type="transmembrane region" description="Helical" evidence="5">
    <location>
        <begin position="191"/>
        <end position="211"/>
    </location>
</feature>
<evidence type="ECO:0000256" key="2">
    <source>
        <dbReference type="ARBA" id="ARBA00022692"/>
    </source>
</evidence>
<name>A0AAJ0FZM7_9HYPO</name>
<keyword evidence="3 5" id="KW-1133">Transmembrane helix</keyword>
<keyword evidence="4 5" id="KW-0472">Membrane</keyword>
<reference evidence="6" key="1">
    <citation type="submission" date="2023-06" db="EMBL/GenBank/DDBJ databases">
        <title>Conoideocrella luteorostrata (Hypocreales: Clavicipitaceae), a potential biocontrol fungus for elongate hemlock scale in United States Christmas tree production areas.</title>
        <authorList>
            <person name="Barrett H."/>
            <person name="Lovett B."/>
            <person name="Macias A.M."/>
            <person name="Stajich J.E."/>
            <person name="Kasson M.T."/>
        </authorList>
    </citation>
    <scope>NUCLEOTIDE SEQUENCE</scope>
    <source>
        <strain evidence="6">ARSEF 14590</strain>
    </source>
</reference>
<dbReference type="PANTHER" id="PTHR23507">
    <property type="entry name" value="ZGC:174356"/>
    <property type="match status" value="1"/>
</dbReference>
<comment type="subcellular location">
    <subcellularLocation>
        <location evidence="1">Membrane</location>
        <topology evidence="1">Multi-pass membrane protein</topology>
    </subcellularLocation>
</comment>